<accession>A0A1M7EI74</accession>
<proteinExistence type="predicted"/>
<evidence type="ECO:0000313" key="2">
    <source>
        <dbReference type="Proteomes" id="UP000184364"/>
    </source>
</evidence>
<dbReference type="RefSeq" id="WP_073294976.1">
    <property type="nucleotide sequence ID" value="NZ_FRAV01000028.1"/>
</dbReference>
<dbReference type="STRING" id="1302687.SAMN05444267_102842"/>
<evidence type="ECO:0000313" key="1">
    <source>
        <dbReference type="EMBL" id="SHL91444.1"/>
    </source>
</evidence>
<name>A0A1M7EI74_9FLAO</name>
<keyword evidence="2" id="KW-1185">Reference proteome</keyword>
<dbReference type="AlphaFoldDB" id="A0A1M7EI74"/>
<dbReference type="OrthoDB" id="1254688at2"/>
<dbReference type="Proteomes" id="UP000184364">
    <property type="component" value="Unassembled WGS sequence"/>
</dbReference>
<organism evidence="1 2">
    <name type="scientific">Chryseobacterium polytrichastri</name>
    <dbReference type="NCBI Taxonomy" id="1302687"/>
    <lineage>
        <taxon>Bacteria</taxon>
        <taxon>Pseudomonadati</taxon>
        <taxon>Bacteroidota</taxon>
        <taxon>Flavobacteriia</taxon>
        <taxon>Flavobacteriales</taxon>
        <taxon>Weeksellaceae</taxon>
        <taxon>Chryseobacterium group</taxon>
        <taxon>Chryseobacterium</taxon>
    </lineage>
</organism>
<dbReference type="EMBL" id="FRAV01000028">
    <property type="protein sequence ID" value="SHL91444.1"/>
    <property type="molecule type" value="Genomic_DNA"/>
</dbReference>
<reference evidence="2" key="1">
    <citation type="submission" date="2016-11" db="EMBL/GenBank/DDBJ databases">
        <authorList>
            <person name="Varghese N."/>
            <person name="Submissions S."/>
        </authorList>
    </citation>
    <scope>NUCLEOTIDE SEQUENCE [LARGE SCALE GENOMIC DNA]</scope>
    <source>
        <strain evidence="2">DSM 26899</strain>
    </source>
</reference>
<protein>
    <submittedName>
        <fullName evidence="1">Uncharacterized protein</fullName>
    </submittedName>
</protein>
<sequence>MIKIENFNNKTVEIEAFQSTFIILKIENKLFRFNFKNKKEAFLKQKETGVLAFHEYHPLLVNHNESNLEVFINSKPENIEMFIEDFQKSIDEITKGWKNWKDYFEINIGITYDIFLQNIRQGSGIILKAPFSIVESIERICEKHNVKMSYFGEKKITPHQLIMINNQFVIAEEFNIA</sequence>
<gene>
    <name evidence="1" type="ORF">SAMN05444267_102842</name>
</gene>